<evidence type="ECO:0000313" key="4">
    <source>
        <dbReference type="EMBL" id="RZC25176.1"/>
    </source>
</evidence>
<comment type="caution">
    <text evidence="4">The sequence shown here is derived from an EMBL/GenBank/DDBJ whole genome shotgun (WGS) entry which is preliminary data.</text>
</comment>
<feature type="domain" description="Legume lectin" evidence="3">
    <location>
        <begin position="45"/>
        <end position="283"/>
    </location>
</feature>
<dbReference type="PROSITE" id="PS00308">
    <property type="entry name" value="LECTIN_LEGUME_ALPHA"/>
    <property type="match status" value="1"/>
</dbReference>
<accession>A0A445LPJ0</accession>
<dbReference type="PANTHER" id="PTHR32401">
    <property type="entry name" value="CONCANAVALIN A-LIKE LECTIN FAMILY PROTEIN"/>
    <property type="match status" value="1"/>
</dbReference>
<dbReference type="InterPro" id="IPR001220">
    <property type="entry name" value="Legume_lectin_dom"/>
</dbReference>
<gene>
    <name evidence="4" type="ORF">D0Y65_004043</name>
</gene>
<evidence type="ECO:0000259" key="3">
    <source>
        <dbReference type="Pfam" id="PF00139"/>
    </source>
</evidence>
<dbReference type="Pfam" id="PF00139">
    <property type="entry name" value="Lectin_legB"/>
    <property type="match status" value="1"/>
</dbReference>
<dbReference type="CDD" id="cd06899">
    <property type="entry name" value="lectin_legume_LecRK_Arcelin_ConA"/>
    <property type="match status" value="1"/>
</dbReference>
<dbReference type="InterPro" id="IPR016363">
    <property type="entry name" value="L-lectin"/>
</dbReference>
<sequence>MKVLCIIFEFKQIKAMATSNFSIVLSVSLAFFLVLLTKAHSTDTVSFTFNKFNPVQPNIMLQKDASISSSGVLQLTKVGSNGVPTSGSLGRALYAAPIQIWDSETGKVASWATSFKFNIFAPNKSNSADGLAFFLAPVGSQPQSDDGFLGLFNSPLKDKSLQTVAIEFDTFSNKKWDPANRHIGIDVNSIKSVKTASWGLSNGQVAEILVTYNAATSLLVASLIHPSKKTSYILSDTVNLKSNLPEWVSVGFSATTGLHEGSVETHDVISWSFASKLSDGSSNDALDLPSFVLNEAI</sequence>
<dbReference type="EMBL" id="QZWG01000002">
    <property type="protein sequence ID" value="RZC25176.1"/>
    <property type="molecule type" value="Genomic_DNA"/>
</dbReference>
<dbReference type="InterPro" id="IPR013320">
    <property type="entry name" value="ConA-like_dom_sf"/>
</dbReference>
<keyword evidence="2" id="KW-0430">Lectin</keyword>
<dbReference type="InterPro" id="IPR000985">
    <property type="entry name" value="Lectin_LegA_CS"/>
</dbReference>
<dbReference type="SMR" id="A0A445LPJ0"/>
<keyword evidence="5" id="KW-1185">Reference proteome</keyword>
<comment type="similarity">
    <text evidence="1">Belongs to the leguminous lectin family.</text>
</comment>
<dbReference type="PIRSF" id="PIRSF002690">
    <property type="entry name" value="L-type_lectin_plant"/>
    <property type="match status" value="1"/>
</dbReference>
<dbReference type="GO" id="GO:0030246">
    <property type="term" value="F:carbohydrate binding"/>
    <property type="evidence" value="ECO:0007669"/>
    <property type="project" value="UniProtKB-KW"/>
</dbReference>
<name>A0A445LPJ0_GLYSO</name>
<dbReference type="Proteomes" id="UP000289340">
    <property type="component" value="Chromosome 2"/>
</dbReference>
<evidence type="ECO:0000313" key="5">
    <source>
        <dbReference type="Proteomes" id="UP000289340"/>
    </source>
</evidence>
<reference evidence="4 5" key="1">
    <citation type="submission" date="2018-09" db="EMBL/GenBank/DDBJ databases">
        <title>A high-quality reference genome of wild soybean provides a powerful tool to mine soybean genomes.</title>
        <authorList>
            <person name="Xie M."/>
            <person name="Chung C.Y.L."/>
            <person name="Li M.-W."/>
            <person name="Wong F.-L."/>
            <person name="Chan T.-F."/>
            <person name="Lam H.-M."/>
        </authorList>
    </citation>
    <scope>NUCLEOTIDE SEQUENCE [LARGE SCALE GENOMIC DNA]</scope>
    <source>
        <strain evidence="5">cv. W05</strain>
        <tissue evidence="4">Hypocotyl of etiolated seedlings</tissue>
    </source>
</reference>
<evidence type="ECO:0000256" key="1">
    <source>
        <dbReference type="ARBA" id="ARBA00007606"/>
    </source>
</evidence>
<dbReference type="PANTHER" id="PTHR32401:SF45">
    <property type="entry name" value="LECTIN"/>
    <property type="match status" value="1"/>
</dbReference>
<dbReference type="SUPFAM" id="SSF49899">
    <property type="entry name" value="Concanavalin A-like lectins/glucanases"/>
    <property type="match status" value="1"/>
</dbReference>
<proteinExistence type="inferred from homology"/>
<dbReference type="Gene3D" id="2.60.120.200">
    <property type="match status" value="1"/>
</dbReference>
<dbReference type="AlphaFoldDB" id="A0A445LPJ0"/>
<organism evidence="4 5">
    <name type="scientific">Glycine soja</name>
    <name type="common">Wild soybean</name>
    <dbReference type="NCBI Taxonomy" id="3848"/>
    <lineage>
        <taxon>Eukaryota</taxon>
        <taxon>Viridiplantae</taxon>
        <taxon>Streptophyta</taxon>
        <taxon>Embryophyta</taxon>
        <taxon>Tracheophyta</taxon>
        <taxon>Spermatophyta</taxon>
        <taxon>Magnoliopsida</taxon>
        <taxon>eudicotyledons</taxon>
        <taxon>Gunneridae</taxon>
        <taxon>Pentapetalae</taxon>
        <taxon>rosids</taxon>
        <taxon>fabids</taxon>
        <taxon>Fabales</taxon>
        <taxon>Fabaceae</taxon>
        <taxon>Papilionoideae</taxon>
        <taxon>50 kb inversion clade</taxon>
        <taxon>NPAAA clade</taxon>
        <taxon>indigoferoid/millettioid clade</taxon>
        <taxon>Phaseoleae</taxon>
        <taxon>Glycine</taxon>
        <taxon>Glycine subgen. Soja</taxon>
    </lineage>
</organism>
<dbReference type="InterPro" id="IPR050258">
    <property type="entry name" value="Leguminous_Lectin"/>
</dbReference>
<protein>
    <submittedName>
        <fullName evidence="4">Lectin DB58</fullName>
    </submittedName>
</protein>
<evidence type="ECO:0000256" key="2">
    <source>
        <dbReference type="ARBA" id="ARBA00022734"/>
    </source>
</evidence>